<keyword evidence="2" id="KW-1185">Reference proteome</keyword>
<reference evidence="1 2" key="1">
    <citation type="submission" date="2024-01" db="EMBL/GenBank/DDBJ databases">
        <title>The complete chloroplast genome sequence of Lithospermum erythrorhizon: insights into the phylogenetic relationship among Boraginaceae species and the maternal lineages of purple gromwells.</title>
        <authorList>
            <person name="Okada T."/>
            <person name="Watanabe K."/>
        </authorList>
    </citation>
    <scope>NUCLEOTIDE SEQUENCE [LARGE SCALE GENOMIC DNA]</scope>
</reference>
<dbReference type="AlphaFoldDB" id="A0AAV3QGA2"/>
<comment type="caution">
    <text evidence="1">The sequence shown here is derived from an EMBL/GenBank/DDBJ whole genome shotgun (WGS) entry which is preliminary data.</text>
</comment>
<dbReference type="Proteomes" id="UP001454036">
    <property type="component" value="Unassembled WGS sequence"/>
</dbReference>
<evidence type="ECO:0000313" key="1">
    <source>
        <dbReference type="EMBL" id="GAA0163102.1"/>
    </source>
</evidence>
<gene>
    <name evidence="1" type="ORF">LIER_39525</name>
</gene>
<protein>
    <submittedName>
        <fullName evidence="1">Uncharacterized protein</fullName>
    </submittedName>
</protein>
<sequence length="147" mass="15831">MDKYEHLIGIGTSFVVGTIPIEDAKSDNEKWGGATSVDALLDYVPDSALTVGFPVGEVRSGATSVDVSLVRSPDSVSTVWFSIRKGRGVTISVDAPLDQSLDSFHRQASRRISRGGSTFVDAPLGHASNFVFTDIHFIEEVEVEPHP</sequence>
<name>A0AAV3QGA2_LITER</name>
<accession>A0AAV3QGA2</accession>
<organism evidence="1 2">
    <name type="scientific">Lithospermum erythrorhizon</name>
    <name type="common">Purple gromwell</name>
    <name type="synonym">Lithospermum officinale var. erythrorhizon</name>
    <dbReference type="NCBI Taxonomy" id="34254"/>
    <lineage>
        <taxon>Eukaryota</taxon>
        <taxon>Viridiplantae</taxon>
        <taxon>Streptophyta</taxon>
        <taxon>Embryophyta</taxon>
        <taxon>Tracheophyta</taxon>
        <taxon>Spermatophyta</taxon>
        <taxon>Magnoliopsida</taxon>
        <taxon>eudicotyledons</taxon>
        <taxon>Gunneridae</taxon>
        <taxon>Pentapetalae</taxon>
        <taxon>asterids</taxon>
        <taxon>lamiids</taxon>
        <taxon>Boraginales</taxon>
        <taxon>Boraginaceae</taxon>
        <taxon>Boraginoideae</taxon>
        <taxon>Lithospermeae</taxon>
        <taxon>Lithospermum</taxon>
    </lineage>
</organism>
<proteinExistence type="predicted"/>
<dbReference type="EMBL" id="BAABME010021371">
    <property type="protein sequence ID" value="GAA0163102.1"/>
    <property type="molecule type" value="Genomic_DNA"/>
</dbReference>
<evidence type="ECO:0000313" key="2">
    <source>
        <dbReference type="Proteomes" id="UP001454036"/>
    </source>
</evidence>